<sequence length="213" mass="24463">METVAYKRVICHWTQLQHHLNLTCTCLPHSDPSFHKLTRKTQGCMPSFPASKYARYKCATAFFLDWLLRARGRGRHASKRVGLETLTDVVLDIAARSETLTPKLLQELPKALTACQCAVTLREHVSAFLGDEEKGHQHFLTLLRRWLDALKMIDVSQQQKTMPESSTSQNYYEVLQVDEDYFPDEQTLVTDKGLPTKAKMDRKSCSTRHLKKI</sequence>
<dbReference type="AlphaFoldDB" id="A0A9W6U2M0"/>
<feature type="domain" description="DUF6604" evidence="1">
    <location>
        <begin position="55"/>
        <end position="203"/>
    </location>
</feature>
<organism evidence="2 3">
    <name type="scientific">Phytophthora lilii</name>
    <dbReference type="NCBI Taxonomy" id="2077276"/>
    <lineage>
        <taxon>Eukaryota</taxon>
        <taxon>Sar</taxon>
        <taxon>Stramenopiles</taxon>
        <taxon>Oomycota</taxon>
        <taxon>Peronosporomycetes</taxon>
        <taxon>Peronosporales</taxon>
        <taxon>Peronosporaceae</taxon>
        <taxon>Phytophthora</taxon>
    </lineage>
</organism>
<proteinExistence type="predicted"/>
<protein>
    <submittedName>
        <fullName evidence="2">Unnamed protein product</fullName>
    </submittedName>
</protein>
<comment type="caution">
    <text evidence="2">The sequence shown here is derived from an EMBL/GenBank/DDBJ whole genome shotgun (WGS) entry which is preliminary data.</text>
</comment>
<dbReference type="Pfam" id="PF20253">
    <property type="entry name" value="DUF6604"/>
    <property type="match status" value="1"/>
</dbReference>
<dbReference type="EMBL" id="BSXW01000499">
    <property type="protein sequence ID" value="GMF24003.1"/>
    <property type="molecule type" value="Genomic_DNA"/>
</dbReference>
<gene>
    <name evidence="2" type="ORF">Plil01_000977800</name>
</gene>
<dbReference type="OrthoDB" id="100116at2759"/>
<accession>A0A9W6U2M0</accession>
<keyword evidence="3" id="KW-1185">Reference proteome</keyword>
<dbReference type="InterPro" id="IPR046539">
    <property type="entry name" value="DUF6604"/>
</dbReference>
<evidence type="ECO:0000313" key="3">
    <source>
        <dbReference type="Proteomes" id="UP001165083"/>
    </source>
</evidence>
<evidence type="ECO:0000259" key="1">
    <source>
        <dbReference type="Pfam" id="PF20253"/>
    </source>
</evidence>
<name>A0A9W6U2M0_9STRA</name>
<dbReference type="Proteomes" id="UP001165083">
    <property type="component" value="Unassembled WGS sequence"/>
</dbReference>
<evidence type="ECO:0000313" key="2">
    <source>
        <dbReference type="EMBL" id="GMF24003.1"/>
    </source>
</evidence>
<reference evidence="2" key="1">
    <citation type="submission" date="2023-04" db="EMBL/GenBank/DDBJ databases">
        <title>Phytophthora lilii NBRC 32176.</title>
        <authorList>
            <person name="Ichikawa N."/>
            <person name="Sato H."/>
            <person name="Tonouchi N."/>
        </authorList>
    </citation>
    <scope>NUCLEOTIDE SEQUENCE</scope>
    <source>
        <strain evidence="2">NBRC 32176</strain>
    </source>
</reference>